<dbReference type="OrthoDB" id="7465727at2"/>
<protein>
    <submittedName>
        <fullName evidence="4">Integrase</fullName>
    </submittedName>
</protein>
<feature type="domain" description="Tyr recombinase" evidence="3">
    <location>
        <begin position="225"/>
        <end position="421"/>
    </location>
</feature>
<dbReference type="PROSITE" id="PS51898">
    <property type="entry name" value="TYR_RECOMBINASE"/>
    <property type="match status" value="1"/>
</dbReference>
<dbReference type="Gene3D" id="1.10.150.130">
    <property type="match status" value="1"/>
</dbReference>
<organism evidence="4 5">
    <name type="scientific">Arsenicitalea aurantiaca</name>
    <dbReference type="NCBI Taxonomy" id="1783274"/>
    <lineage>
        <taxon>Bacteria</taxon>
        <taxon>Pseudomonadati</taxon>
        <taxon>Pseudomonadota</taxon>
        <taxon>Alphaproteobacteria</taxon>
        <taxon>Hyphomicrobiales</taxon>
        <taxon>Devosiaceae</taxon>
        <taxon>Arsenicitalea</taxon>
    </lineage>
</organism>
<evidence type="ECO:0000256" key="2">
    <source>
        <dbReference type="ARBA" id="ARBA00023172"/>
    </source>
</evidence>
<keyword evidence="5" id="KW-1185">Reference proteome</keyword>
<dbReference type="SUPFAM" id="SSF56349">
    <property type="entry name" value="DNA breaking-rejoining enzymes"/>
    <property type="match status" value="1"/>
</dbReference>
<evidence type="ECO:0000259" key="3">
    <source>
        <dbReference type="PROSITE" id="PS51898"/>
    </source>
</evidence>
<keyword evidence="2" id="KW-0233">DNA recombination</keyword>
<dbReference type="Gene3D" id="1.10.443.10">
    <property type="entry name" value="Intergrase catalytic core"/>
    <property type="match status" value="1"/>
</dbReference>
<name>A0A433XKC7_9HYPH</name>
<dbReference type="GO" id="GO:0006310">
    <property type="term" value="P:DNA recombination"/>
    <property type="evidence" value="ECO:0007669"/>
    <property type="project" value="UniProtKB-KW"/>
</dbReference>
<keyword evidence="1" id="KW-0238">DNA-binding</keyword>
<dbReference type="RefSeq" id="WP_127186661.1">
    <property type="nucleotide sequence ID" value="NZ_RZNJ01000001.1"/>
</dbReference>
<dbReference type="InterPro" id="IPR002104">
    <property type="entry name" value="Integrase_catalytic"/>
</dbReference>
<dbReference type="InterPro" id="IPR013762">
    <property type="entry name" value="Integrase-like_cat_sf"/>
</dbReference>
<dbReference type="AlphaFoldDB" id="A0A433XKC7"/>
<dbReference type="InterPro" id="IPR011010">
    <property type="entry name" value="DNA_brk_join_enz"/>
</dbReference>
<dbReference type="EMBL" id="RZNJ01000001">
    <property type="protein sequence ID" value="RUT34542.1"/>
    <property type="molecule type" value="Genomic_DNA"/>
</dbReference>
<accession>A0A433XKC7</accession>
<dbReference type="Proteomes" id="UP000281547">
    <property type="component" value="Unassembled WGS sequence"/>
</dbReference>
<gene>
    <name evidence="4" type="ORF">EMQ25_00840</name>
</gene>
<dbReference type="GO" id="GO:0003677">
    <property type="term" value="F:DNA binding"/>
    <property type="evidence" value="ECO:0007669"/>
    <property type="project" value="UniProtKB-KW"/>
</dbReference>
<evidence type="ECO:0000256" key="1">
    <source>
        <dbReference type="ARBA" id="ARBA00023125"/>
    </source>
</evidence>
<evidence type="ECO:0000313" key="4">
    <source>
        <dbReference type="EMBL" id="RUT34542.1"/>
    </source>
</evidence>
<proteinExistence type="predicted"/>
<reference evidence="4 5" key="1">
    <citation type="journal article" date="2016" name="Int. J. Syst. Evol. Microbiol.">
        <title>Arsenicitalea aurantiaca gen. nov., sp. nov., a new member of the family Hyphomicrobiaceae, isolated from high-arsenic sediment.</title>
        <authorList>
            <person name="Mu Y."/>
            <person name="Zhou L."/>
            <person name="Zeng X.C."/>
            <person name="Liu L."/>
            <person name="Pan Y."/>
            <person name="Chen X."/>
            <person name="Wang J."/>
            <person name="Li S."/>
            <person name="Li W.J."/>
            <person name="Wang Y."/>
        </authorList>
    </citation>
    <scope>NUCLEOTIDE SEQUENCE [LARGE SCALE GENOMIC DNA]</scope>
    <source>
        <strain evidence="4 5">42-50</strain>
    </source>
</reference>
<sequence length="428" mass="46552">MGASEIDTIAKRAKLAPRKNPYWHGVSGGRGGVSLGYRKGAKGPGVWIAKIVLEKRRLEERLGHADDEGAPPGALKYRAAVAAALDWSQRQAAALTAPASEASGGPTVRSAVEAYSSMRERRSAQDGKNATGRLAKHVLSDKAFADTPLARLRAGTIETWRAGLAKARHEDGRVEPLAPATVNRLMNDLRAALNAMIESRRRELPPHLSDEVRIGTRAGRVENVARKQLLTDKQVQSVVQAAFDVDPEGDFGRLVMLAAATGARFSQLTSATVAHFQPEHRRILMPGSRKGRTPAAKAPVAIPLSDDVVERLRPAATDRPASACLLERWGYRKAEAFRWERDKRRPWAGAYEVDKPWAAACAKAGLPSGTVMYALRHSSIVRGLRAGLPVRLVASLHDTSIEMIERHYSAFIVDMTEELARRATLGMG</sequence>
<evidence type="ECO:0000313" key="5">
    <source>
        <dbReference type="Proteomes" id="UP000281547"/>
    </source>
</evidence>
<dbReference type="GO" id="GO:0015074">
    <property type="term" value="P:DNA integration"/>
    <property type="evidence" value="ECO:0007669"/>
    <property type="project" value="InterPro"/>
</dbReference>
<comment type="caution">
    <text evidence="4">The sequence shown here is derived from an EMBL/GenBank/DDBJ whole genome shotgun (WGS) entry which is preliminary data.</text>
</comment>
<dbReference type="InterPro" id="IPR010998">
    <property type="entry name" value="Integrase_recombinase_N"/>
</dbReference>